<evidence type="ECO:0000313" key="2">
    <source>
        <dbReference type="Proteomes" id="UP000680279"/>
    </source>
</evidence>
<proteinExistence type="predicted"/>
<keyword evidence="2" id="KW-1185">Reference proteome</keyword>
<evidence type="ECO:0000313" key="1">
    <source>
        <dbReference type="EMBL" id="GIN19423.1"/>
    </source>
</evidence>
<name>A0ABQ4K3H3_9BACI</name>
<gene>
    <name evidence="1" type="ORF">J1TS3_05570</name>
</gene>
<reference evidence="1 2" key="1">
    <citation type="submission" date="2021-03" db="EMBL/GenBank/DDBJ databases">
        <title>Antimicrobial resistance genes in bacteria isolated from Japanese honey, and their potential for conferring macrolide and lincosamide resistance in the American foulbrood pathogen Paenibacillus larvae.</title>
        <authorList>
            <person name="Okamoto M."/>
            <person name="Kumagai M."/>
            <person name="Kanamori H."/>
            <person name="Takamatsu D."/>
        </authorList>
    </citation>
    <scope>NUCLEOTIDE SEQUENCE [LARGE SCALE GENOMIC DNA]</scope>
    <source>
        <strain evidence="1 2">J1TS3</strain>
    </source>
</reference>
<comment type="caution">
    <text evidence="1">The sequence shown here is derived from an EMBL/GenBank/DDBJ whole genome shotgun (WGS) entry which is preliminary data.</text>
</comment>
<dbReference type="EMBL" id="BOQT01000002">
    <property type="protein sequence ID" value="GIN19423.1"/>
    <property type="molecule type" value="Genomic_DNA"/>
</dbReference>
<organism evidence="1 2">
    <name type="scientific">Siminovitchia fordii</name>
    <dbReference type="NCBI Taxonomy" id="254759"/>
    <lineage>
        <taxon>Bacteria</taxon>
        <taxon>Bacillati</taxon>
        <taxon>Bacillota</taxon>
        <taxon>Bacilli</taxon>
        <taxon>Bacillales</taxon>
        <taxon>Bacillaceae</taxon>
        <taxon>Siminovitchia</taxon>
    </lineage>
</organism>
<sequence length="61" mass="7134">MGETLHSVCNGYSPIVHNERITSKYHKRWCKKVTIQSQSIIKPITFLVPHVKNDRLNMKLD</sequence>
<protein>
    <submittedName>
        <fullName evidence="1">Uncharacterized protein</fullName>
    </submittedName>
</protein>
<accession>A0ABQ4K3H3</accession>
<dbReference type="Proteomes" id="UP000680279">
    <property type="component" value="Unassembled WGS sequence"/>
</dbReference>